<accession>A0A9N9BVM8</accession>
<feature type="domain" description="C2" evidence="2">
    <location>
        <begin position="10"/>
        <end position="130"/>
    </location>
</feature>
<dbReference type="PANTHER" id="PTHR10774">
    <property type="entry name" value="EXTENDED SYNAPTOTAGMIN-RELATED"/>
    <property type="match status" value="1"/>
</dbReference>
<dbReference type="OrthoDB" id="270970at2759"/>
<reference evidence="3" key="1">
    <citation type="submission" date="2021-06" db="EMBL/GenBank/DDBJ databases">
        <authorList>
            <person name="Kallberg Y."/>
            <person name="Tangrot J."/>
            <person name="Rosling A."/>
        </authorList>
    </citation>
    <scope>NUCLEOTIDE SEQUENCE</scope>
    <source>
        <strain evidence="3">IA702</strain>
    </source>
</reference>
<protein>
    <submittedName>
        <fullName evidence="3">9322_t:CDS:1</fullName>
    </submittedName>
</protein>
<name>A0A9N9BVM8_9GLOM</name>
<dbReference type="InterPro" id="IPR000008">
    <property type="entry name" value="C2_dom"/>
</dbReference>
<evidence type="ECO:0000313" key="3">
    <source>
        <dbReference type="EMBL" id="CAG8582671.1"/>
    </source>
</evidence>
<keyword evidence="1" id="KW-0732">Signal</keyword>
<dbReference type="SUPFAM" id="SSF49562">
    <property type="entry name" value="C2 domain (Calcium/lipid-binding domain, CaLB)"/>
    <property type="match status" value="1"/>
</dbReference>
<keyword evidence="4" id="KW-1185">Reference proteome</keyword>
<evidence type="ECO:0000256" key="1">
    <source>
        <dbReference type="SAM" id="SignalP"/>
    </source>
</evidence>
<sequence length="155" mass="17372">MAFRSTIIIFVFAIICLLNYSSAAKPIGAVSAVVVYGEELTNKDSGADLSDPYVKLWVDGNHKKQTTVKKNTLNPYWDETFVFNFFPGSHKLHVEVWDKDYNGDNDDLMGQAVIDLDNYCIPTAAAPVCDIGGIFAEFDDTHLNYVVLDAKWHLF</sequence>
<dbReference type="Pfam" id="PF00168">
    <property type="entry name" value="C2"/>
    <property type="match status" value="1"/>
</dbReference>
<dbReference type="InterPro" id="IPR035892">
    <property type="entry name" value="C2_domain_sf"/>
</dbReference>
<dbReference type="GO" id="GO:0005783">
    <property type="term" value="C:endoplasmic reticulum"/>
    <property type="evidence" value="ECO:0007669"/>
    <property type="project" value="TreeGrafter"/>
</dbReference>
<comment type="caution">
    <text evidence="3">The sequence shown here is derived from an EMBL/GenBank/DDBJ whole genome shotgun (WGS) entry which is preliminary data.</text>
</comment>
<dbReference type="PANTHER" id="PTHR10774:SF190">
    <property type="entry name" value="C2 CALCIUM_LIPID-BINDING ENDONUCLEASE_EXONUCLEASE_PHOSPHATASE-RELATED"/>
    <property type="match status" value="1"/>
</dbReference>
<evidence type="ECO:0000259" key="2">
    <source>
        <dbReference type="PROSITE" id="PS50004"/>
    </source>
</evidence>
<dbReference type="GO" id="GO:0008289">
    <property type="term" value="F:lipid binding"/>
    <property type="evidence" value="ECO:0007669"/>
    <property type="project" value="InterPro"/>
</dbReference>
<dbReference type="Proteomes" id="UP000789572">
    <property type="component" value="Unassembled WGS sequence"/>
</dbReference>
<dbReference type="EMBL" id="CAJVPJ010001240">
    <property type="protein sequence ID" value="CAG8582671.1"/>
    <property type="molecule type" value="Genomic_DNA"/>
</dbReference>
<proteinExistence type="predicted"/>
<dbReference type="PROSITE" id="PS50004">
    <property type="entry name" value="C2"/>
    <property type="match status" value="1"/>
</dbReference>
<dbReference type="AlphaFoldDB" id="A0A9N9BVM8"/>
<organism evidence="3 4">
    <name type="scientific">Paraglomus occultum</name>
    <dbReference type="NCBI Taxonomy" id="144539"/>
    <lineage>
        <taxon>Eukaryota</taxon>
        <taxon>Fungi</taxon>
        <taxon>Fungi incertae sedis</taxon>
        <taxon>Mucoromycota</taxon>
        <taxon>Glomeromycotina</taxon>
        <taxon>Glomeromycetes</taxon>
        <taxon>Paraglomerales</taxon>
        <taxon>Paraglomeraceae</taxon>
        <taxon>Paraglomus</taxon>
    </lineage>
</organism>
<evidence type="ECO:0000313" key="4">
    <source>
        <dbReference type="Proteomes" id="UP000789572"/>
    </source>
</evidence>
<dbReference type="PRINTS" id="PR00360">
    <property type="entry name" value="C2DOMAIN"/>
</dbReference>
<dbReference type="CDD" id="cd00030">
    <property type="entry name" value="C2"/>
    <property type="match status" value="1"/>
</dbReference>
<dbReference type="SMART" id="SM00239">
    <property type="entry name" value="C2"/>
    <property type="match status" value="1"/>
</dbReference>
<dbReference type="Gene3D" id="2.60.40.150">
    <property type="entry name" value="C2 domain"/>
    <property type="match status" value="1"/>
</dbReference>
<feature type="chain" id="PRO_5040502366" evidence="1">
    <location>
        <begin position="24"/>
        <end position="155"/>
    </location>
</feature>
<gene>
    <name evidence="3" type="ORF">POCULU_LOCUS6569</name>
</gene>
<dbReference type="InterPro" id="IPR045050">
    <property type="entry name" value="Synaptotagmin_plant"/>
</dbReference>
<feature type="signal peptide" evidence="1">
    <location>
        <begin position="1"/>
        <end position="23"/>
    </location>
</feature>